<feature type="compositionally biased region" description="Polar residues" evidence="13">
    <location>
        <begin position="459"/>
        <end position="469"/>
    </location>
</feature>
<evidence type="ECO:0000256" key="11">
    <source>
        <dbReference type="ARBA" id="ARBA00023211"/>
    </source>
</evidence>
<protein>
    <recommendedName>
        <fullName evidence="14">Lariat debranching enzyme C-terminal domain-containing protein</fullName>
    </recommendedName>
</protein>
<dbReference type="InterPro" id="IPR041816">
    <property type="entry name" value="Dbr1_N"/>
</dbReference>
<evidence type="ECO:0000256" key="5">
    <source>
        <dbReference type="ARBA" id="ARBA00006045"/>
    </source>
</evidence>
<evidence type="ECO:0000256" key="8">
    <source>
        <dbReference type="ARBA" id="ARBA00022801"/>
    </source>
</evidence>
<evidence type="ECO:0000256" key="4">
    <source>
        <dbReference type="ARBA" id="ARBA00004123"/>
    </source>
</evidence>
<comment type="cofactor">
    <cofactor evidence="2">
        <name>Zn(2+)</name>
        <dbReference type="ChEBI" id="CHEBI:29105"/>
    </cofactor>
</comment>
<reference evidence="15 16" key="1">
    <citation type="submission" date="2023-03" db="EMBL/GenBank/DDBJ databases">
        <title>Genome sequence of Lichtheimia ornata CBS 291.66.</title>
        <authorList>
            <person name="Mohabir J.T."/>
            <person name="Shea T.P."/>
            <person name="Kurbessoian T."/>
            <person name="Berby B."/>
            <person name="Fontaine J."/>
            <person name="Livny J."/>
            <person name="Gnirke A."/>
            <person name="Stajich J.E."/>
            <person name="Cuomo C.A."/>
        </authorList>
    </citation>
    <scope>NUCLEOTIDE SEQUENCE [LARGE SCALE GENOMIC DNA]</scope>
    <source>
        <strain evidence="15">CBS 291.66</strain>
    </source>
</reference>
<feature type="region of interest" description="Disordered" evidence="13">
    <location>
        <begin position="380"/>
        <end position="492"/>
    </location>
</feature>
<dbReference type="InterPro" id="IPR004843">
    <property type="entry name" value="Calcineurin-like_PHP"/>
</dbReference>
<dbReference type="Pfam" id="PF05011">
    <property type="entry name" value="DBR1"/>
    <property type="match status" value="1"/>
</dbReference>
<feature type="domain" description="Lariat debranching enzyme C-terminal" evidence="14">
    <location>
        <begin position="243"/>
        <end position="379"/>
    </location>
</feature>
<comment type="similarity">
    <text evidence="5">Belongs to the lariat debranching enzyme family.</text>
</comment>
<proteinExistence type="inferred from homology"/>
<evidence type="ECO:0000256" key="2">
    <source>
        <dbReference type="ARBA" id="ARBA00001947"/>
    </source>
</evidence>
<dbReference type="GeneID" id="83210076"/>
<dbReference type="InterPro" id="IPR007708">
    <property type="entry name" value="DBR1_C"/>
</dbReference>
<dbReference type="GO" id="GO:0046872">
    <property type="term" value="F:metal ion binding"/>
    <property type="evidence" value="ECO:0007669"/>
    <property type="project" value="UniProtKB-KW"/>
</dbReference>
<gene>
    <name evidence="15" type="ORF">O0I10_002660</name>
</gene>
<dbReference type="SMART" id="SM01124">
    <property type="entry name" value="DBR1"/>
    <property type="match status" value="1"/>
</dbReference>
<evidence type="ECO:0000256" key="9">
    <source>
        <dbReference type="ARBA" id="ARBA00022833"/>
    </source>
</evidence>
<comment type="subcellular location">
    <subcellularLocation>
        <location evidence="4">Nucleus</location>
    </subcellularLocation>
</comment>
<dbReference type="EMBL" id="JARTCD010000008">
    <property type="protein sequence ID" value="KAJ8661394.1"/>
    <property type="molecule type" value="Genomic_DNA"/>
</dbReference>
<evidence type="ECO:0000256" key="10">
    <source>
        <dbReference type="ARBA" id="ARBA00023004"/>
    </source>
</evidence>
<sequence>MKIAVEGCCHGELDKIYGRLQELEKTNNDKIDLVLICGDFQAIRNPADLKTMSVPAKYAKLGNFYEYYSGQKKAPYLTLFVGGNHEASNHLWELYHGGWVCENIYYLGAAGVVNYKGLRIGGISGIYKHFDYYKGHFERYPYNYSDQRSIYHVRDYEVQKLLRIQKPIDIMISHDWPAGIERCGNLDQLLRIKPFFKNDVDRHRLGNPAHTRLLKKLKPSRWFSAHLHVRYTANIDNAAESKYLIKAKDDQTLNVTQFLALDKCLPNRQFLEIIDVPDSSSNSNEGLMYDLEWLAVTRAMQPYLSLRPQAIPLPNDADLQSAIDQELMYLDMMLDTDEIDLTIPANFEMNVDTKSRFYTPSPNPQTAEFCKLLGIDDVIGNACPPPPPPAKSNAATPDKSERVSSSTTSQTVLEEEPSEHKDEANRAPATNEKQPGDEQVLPPKQTATAAGDVDKDQAETNMASATTETQSHDEQALPTQEGNQSPKRQKLN</sequence>
<feature type="compositionally biased region" description="Polar residues" evidence="13">
    <location>
        <begin position="477"/>
        <end position="486"/>
    </location>
</feature>
<dbReference type="GO" id="GO:0000398">
    <property type="term" value="P:mRNA splicing, via spliceosome"/>
    <property type="evidence" value="ECO:0007669"/>
    <property type="project" value="TreeGrafter"/>
</dbReference>
<keyword evidence="16" id="KW-1185">Reference proteome</keyword>
<dbReference type="AlphaFoldDB" id="A0AAD7V989"/>
<keyword evidence="7" id="KW-0479">Metal-binding</keyword>
<dbReference type="InterPro" id="IPR029052">
    <property type="entry name" value="Metallo-depent_PP-like"/>
</dbReference>
<keyword evidence="8" id="KW-0378">Hydrolase</keyword>
<evidence type="ECO:0000259" key="14">
    <source>
        <dbReference type="SMART" id="SM01124"/>
    </source>
</evidence>
<keyword evidence="10" id="KW-0408">Iron</keyword>
<evidence type="ECO:0000313" key="15">
    <source>
        <dbReference type="EMBL" id="KAJ8661394.1"/>
    </source>
</evidence>
<dbReference type="CDD" id="cd00844">
    <property type="entry name" value="MPP_Dbr1_N"/>
    <property type="match status" value="1"/>
</dbReference>
<comment type="cofactor">
    <cofactor evidence="1">
        <name>Mn(2+)</name>
        <dbReference type="ChEBI" id="CHEBI:29035"/>
    </cofactor>
</comment>
<dbReference type="Pfam" id="PF00149">
    <property type="entry name" value="Metallophos"/>
    <property type="match status" value="1"/>
</dbReference>
<dbReference type="GO" id="GO:0005634">
    <property type="term" value="C:nucleus"/>
    <property type="evidence" value="ECO:0007669"/>
    <property type="project" value="UniProtKB-SubCell"/>
</dbReference>
<evidence type="ECO:0000256" key="1">
    <source>
        <dbReference type="ARBA" id="ARBA00001936"/>
    </source>
</evidence>
<comment type="cofactor">
    <cofactor evidence="3">
        <name>Fe(2+)</name>
        <dbReference type="ChEBI" id="CHEBI:29033"/>
    </cofactor>
</comment>
<evidence type="ECO:0000313" key="16">
    <source>
        <dbReference type="Proteomes" id="UP001234581"/>
    </source>
</evidence>
<evidence type="ECO:0000256" key="3">
    <source>
        <dbReference type="ARBA" id="ARBA00001954"/>
    </source>
</evidence>
<accession>A0AAD7V989</accession>
<evidence type="ECO:0000256" key="13">
    <source>
        <dbReference type="SAM" id="MobiDB-lite"/>
    </source>
</evidence>
<dbReference type="Proteomes" id="UP001234581">
    <property type="component" value="Unassembled WGS sequence"/>
</dbReference>
<name>A0AAD7V989_9FUNG</name>
<dbReference type="Gene3D" id="3.60.21.10">
    <property type="match status" value="1"/>
</dbReference>
<dbReference type="PANTHER" id="PTHR12849:SF0">
    <property type="entry name" value="LARIAT DEBRANCHING ENZYME"/>
    <property type="match status" value="1"/>
</dbReference>
<dbReference type="RefSeq" id="XP_058346307.1">
    <property type="nucleotide sequence ID" value="XM_058482740.1"/>
</dbReference>
<evidence type="ECO:0000256" key="7">
    <source>
        <dbReference type="ARBA" id="ARBA00022723"/>
    </source>
</evidence>
<keyword evidence="11" id="KW-0464">Manganese</keyword>
<dbReference type="GO" id="GO:0008419">
    <property type="term" value="F:RNA lariat debranching enzyme activity"/>
    <property type="evidence" value="ECO:0007669"/>
    <property type="project" value="TreeGrafter"/>
</dbReference>
<evidence type="ECO:0000256" key="6">
    <source>
        <dbReference type="ARBA" id="ARBA00022664"/>
    </source>
</evidence>
<keyword evidence="9" id="KW-0862">Zinc</keyword>
<dbReference type="PANTHER" id="PTHR12849">
    <property type="entry name" value="RNA LARIAT DEBRANCHING ENZYME"/>
    <property type="match status" value="1"/>
</dbReference>
<comment type="caution">
    <text evidence="15">The sequence shown here is derived from an EMBL/GenBank/DDBJ whole genome shotgun (WGS) entry which is preliminary data.</text>
</comment>
<dbReference type="FunFam" id="3.60.21.10:FF:000035">
    <property type="entry name" value="Lariat debranching enzyme"/>
    <property type="match status" value="1"/>
</dbReference>
<keyword evidence="6" id="KW-0507">mRNA processing</keyword>
<keyword evidence="12" id="KW-0539">Nucleus</keyword>
<evidence type="ECO:0000256" key="12">
    <source>
        <dbReference type="ARBA" id="ARBA00023242"/>
    </source>
</evidence>
<feature type="compositionally biased region" description="Polar residues" evidence="13">
    <location>
        <begin position="403"/>
        <end position="412"/>
    </location>
</feature>
<organism evidence="15 16">
    <name type="scientific">Lichtheimia ornata</name>
    <dbReference type="NCBI Taxonomy" id="688661"/>
    <lineage>
        <taxon>Eukaryota</taxon>
        <taxon>Fungi</taxon>
        <taxon>Fungi incertae sedis</taxon>
        <taxon>Mucoromycota</taxon>
        <taxon>Mucoromycotina</taxon>
        <taxon>Mucoromycetes</taxon>
        <taxon>Mucorales</taxon>
        <taxon>Lichtheimiaceae</taxon>
        <taxon>Lichtheimia</taxon>
    </lineage>
</organism>
<dbReference type="SUPFAM" id="SSF56300">
    <property type="entry name" value="Metallo-dependent phosphatases"/>
    <property type="match status" value="1"/>
</dbReference>